<evidence type="ECO:0000313" key="2">
    <source>
        <dbReference type="Proteomes" id="UP001596142"/>
    </source>
</evidence>
<name>A0ABW0YMI5_9BACI</name>
<dbReference type="InterPro" id="IPR019644">
    <property type="entry name" value="DUF2508"/>
</dbReference>
<comment type="caution">
    <text evidence="1">The sequence shown here is derived from an EMBL/GenBank/DDBJ whole genome shotgun (WGS) entry which is preliminary data.</text>
</comment>
<evidence type="ECO:0000313" key="1">
    <source>
        <dbReference type="EMBL" id="MFC5711673.1"/>
    </source>
</evidence>
<reference evidence="2" key="1">
    <citation type="journal article" date="2019" name="Int. J. Syst. Evol. Microbiol.">
        <title>The Global Catalogue of Microorganisms (GCM) 10K type strain sequencing project: providing services to taxonomists for standard genome sequencing and annotation.</title>
        <authorList>
            <consortium name="The Broad Institute Genomics Platform"/>
            <consortium name="The Broad Institute Genome Sequencing Center for Infectious Disease"/>
            <person name="Wu L."/>
            <person name="Ma J."/>
        </authorList>
    </citation>
    <scope>NUCLEOTIDE SEQUENCE [LARGE SCALE GENOMIC DNA]</scope>
    <source>
        <strain evidence="2">CECT 7184</strain>
    </source>
</reference>
<accession>A0ABW0YMI5</accession>
<dbReference type="Proteomes" id="UP001596142">
    <property type="component" value="Unassembled WGS sequence"/>
</dbReference>
<keyword evidence="2" id="KW-1185">Reference proteome</keyword>
<proteinExistence type="predicted"/>
<dbReference type="RefSeq" id="WP_054636230.1">
    <property type="nucleotide sequence ID" value="NZ_JBHSOZ010000002.1"/>
</dbReference>
<organism evidence="1 2">
    <name type="scientific">Thalassorhabdus alkalitolerans</name>
    <dbReference type="NCBI Taxonomy" id="2282697"/>
    <lineage>
        <taxon>Bacteria</taxon>
        <taxon>Bacillati</taxon>
        <taxon>Bacillota</taxon>
        <taxon>Bacilli</taxon>
        <taxon>Bacillales</taxon>
        <taxon>Bacillaceae</taxon>
        <taxon>Thalassorhabdus</taxon>
    </lineage>
</organism>
<gene>
    <name evidence="1" type="ORF">ACFPU1_02650</name>
</gene>
<sequence>MLFKKKRIRQKERERLVRLIGEMKHQLERQQAFVSKSVEPSREVLADVKLTEAKYLFLLKEARQKKVSGVSK</sequence>
<dbReference type="EMBL" id="JBHSOZ010000002">
    <property type="protein sequence ID" value="MFC5711673.1"/>
    <property type="molecule type" value="Genomic_DNA"/>
</dbReference>
<dbReference type="Pfam" id="PF10704">
    <property type="entry name" value="DUF2508"/>
    <property type="match status" value="1"/>
</dbReference>
<protein>
    <submittedName>
        <fullName evidence="1">YaaL family protein</fullName>
    </submittedName>
</protein>